<accession>A0A5C6MBK9</accession>
<evidence type="ECO:0000313" key="2">
    <source>
        <dbReference type="Proteomes" id="UP000321083"/>
    </source>
</evidence>
<dbReference type="AlphaFoldDB" id="A0A5C6MBK9"/>
<protein>
    <submittedName>
        <fullName evidence="1">Uncharacterized protein</fullName>
    </submittedName>
</protein>
<name>A0A5C6MBK9_9PLAN</name>
<dbReference type="Proteomes" id="UP000321083">
    <property type="component" value="Unassembled WGS sequence"/>
</dbReference>
<reference evidence="1 2" key="1">
    <citation type="submission" date="2019-08" db="EMBL/GenBank/DDBJ databases">
        <title>100 year-old enigma solved: identification of Planctomyces bekefii, the type genus and species of the phylum Planctomycetes.</title>
        <authorList>
            <person name="Svetlana D.N."/>
            <person name="Overmann J."/>
        </authorList>
    </citation>
    <scope>NUCLEOTIDE SEQUENCE [LARGE SCALE GENOMIC DNA]</scope>
    <source>
        <strain evidence="1">Phe10_nw2017</strain>
    </source>
</reference>
<keyword evidence="2" id="KW-1185">Reference proteome</keyword>
<comment type="caution">
    <text evidence="1">The sequence shown here is derived from an EMBL/GenBank/DDBJ whole genome shotgun (WGS) entry which is preliminary data.</text>
</comment>
<reference evidence="1 2" key="2">
    <citation type="submission" date="2019-08" db="EMBL/GenBank/DDBJ databases">
        <authorList>
            <person name="Henke P."/>
        </authorList>
    </citation>
    <scope>NUCLEOTIDE SEQUENCE [LARGE SCALE GENOMIC DNA]</scope>
    <source>
        <strain evidence="1">Phe10_nw2017</strain>
    </source>
</reference>
<sequence>MVRFPDITDTGVVCDKPFANPEPVGASHLYKVPEGTSPSCVSFGETEKGEPEHTDVLREFIVAIGLTVTVTVNVLPVQPK</sequence>
<gene>
    <name evidence="1" type="ORF">E3A20_07300</name>
</gene>
<dbReference type="EMBL" id="SRHE01000102">
    <property type="protein sequence ID" value="TWW10231.1"/>
    <property type="molecule type" value="Genomic_DNA"/>
</dbReference>
<evidence type="ECO:0000313" key="1">
    <source>
        <dbReference type="EMBL" id="TWW10231.1"/>
    </source>
</evidence>
<proteinExistence type="predicted"/>
<organism evidence="1 2">
    <name type="scientific">Planctomyces bekefii</name>
    <dbReference type="NCBI Taxonomy" id="1653850"/>
    <lineage>
        <taxon>Bacteria</taxon>
        <taxon>Pseudomonadati</taxon>
        <taxon>Planctomycetota</taxon>
        <taxon>Planctomycetia</taxon>
        <taxon>Planctomycetales</taxon>
        <taxon>Planctomycetaceae</taxon>
        <taxon>Planctomyces</taxon>
    </lineage>
</organism>